<feature type="domain" description="Carbohydrate kinase FGGY C-terminal" evidence="10">
    <location>
        <begin position="258"/>
        <end position="447"/>
    </location>
</feature>
<sequence>MAHYVGAIDQGTTSTRFIVFDRGGSIVSVSQKEHAQIYPRPGHVEHDPLEIWHNTLAVIEEALAKKGLKATDLAAIGITNQRETTLIWDKATGKPLYNALVWQDTRVDPLVAEFAKDGGPDRLRDKTGLPLTSYFSGLKLRWLLDNVPGARAKAEAGDLLFGTIDTWLVWNLTGGRCHITDVTNASRTQLMDLHKLAWDDEILKLFNIPRACLPAIVSSSEVYGEAVGLLKGVPIAGILGDQQAALVGQTCFQPGEVKNTYGTGCFMLMNTGETPYPSTCGLLTTVGYRFGQRKTVYALEGSIAIAGALVQWLRDNLGLIAASTDIEPLARSVENNGGVTIVPAFSGLYAPHWNAGARGLIGGLTRFANKGHIARAALEATAFQTREVLEAMSKDTNIAVKELRTDGGMVVNELLMQFQADILDVPVVRPKVIETTALGSAYVAGLATGVWTSTDELVRNWAVDRRWKPGLDAATRERLYTHWCKAVERSLDWN</sequence>
<dbReference type="PANTHER" id="PTHR10196">
    <property type="entry name" value="SUGAR KINASE"/>
    <property type="match status" value="1"/>
</dbReference>
<organism evidence="11 12">
    <name type="scientific">Microvirga puerhi</name>
    <dbReference type="NCBI Taxonomy" id="2876078"/>
    <lineage>
        <taxon>Bacteria</taxon>
        <taxon>Pseudomonadati</taxon>
        <taxon>Pseudomonadota</taxon>
        <taxon>Alphaproteobacteria</taxon>
        <taxon>Hyphomicrobiales</taxon>
        <taxon>Methylobacteriaceae</taxon>
        <taxon>Microvirga</taxon>
    </lineage>
</organism>
<keyword evidence="4 7" id="KW-0418">Kinase</keyword>
<keyword evidence="2 7" id="KW-0808">Transferase</keyword>
<feature type="binding site" evidence="7">
    <location>
        <position position="307"/>
    </location>
    <ligand>
        <name>ATP</name>
        <dbReference type="ChEBI" id="CHEBI:30616"/>
    </ligand>
</feature>
<evidence type="ECO:0000259" key="10">
    <source>
        <dbReference type="Pfam" id="PF02782"/>
    </source>
</evidence>
<dbReference type="InterPro" id="IPR018483">
    <property type="entry name" value="Carb_kinase_FGGY_CS"/>
</dbReference>
<evidence type="ECO:0000256" key="2">
    <source>
        <dbReference type="ARBA" id="ARBA00022679"/>
    </source>
</evidence>
<evidence type="ECO:0000259" key="9">
    <source>
        <dbReference type="Pfam" id="PF00370"/>
    </source>
</evidence>
<keyword evidence="6 7" id="KW-0067">ATP-binding</keyword>
<feature type="binding site" evidence="7">
    <location>
        <position position="83"/>
    </location>
    <ligand>
        <name>sn-glycerol 3-phosphate</name>
        <dbReference type="ChEBI" id="CHEBI:57597"/>
    </ligand>
</feature>
<dbReference type="InterPro" id="IPR005999">
    <property type="entry name" value="Glycerol_kin"/>
</dbReference>
<comment type="function">
    <text evidence="7">Key enzyme in the regulation of glycerol uptake and metabolism. Catalyzes the phosphorylation of glycerol to yield sn-glycerol 3-phosphate.</text>
</comment>
<dbReference type="Gene3D" id="3.30.420.40">
    <property type="match status" value="2"/>
</dbReference>
<feature type="binding site" evidence="7">
    <location>
        <position position="12"/>
    </location>
    <ligand>
        <name>ADP</name>
        <dbReference type="ChEBI" id="CHEBI:456216"/>
    </ligand>
</feature>
<evidence type="ECO:0000256" key="3">
    <source>
        <dbReference type="ARBA" id="ARBA00022741"/>
    </source>
</evidence>
<evidence type="ECO:0000313" key="11">
    <source>
        <dbReference type="EMBL" id="MBZ6076298.1"/>
    </source>
</evidence>
<feature type="binding site" evidence="7">
    <location>
        <position position="408"/>
    </location>
    <ligand>
        <name>ATP</name>
        <dbReference type="ChEBI" id="CHEBI:30616"/>
    </ligand>
</feature>
<feature type="binding site" evidence="7">
    <location>
        <position position="14"/>
    </location>
    <ligand>
        <name>ATP</name>
        <dbReference type="ChEBI" id="CHEBI:30616"/>
    </ligand>
</feature>
<feature type="binding site" evidence="7">
    <location>
        <position position="408"/>
    </location>
    <ligand>
        <name>ADP</name>
        <dbReference type="ChEBI" id="CHEBI:456216"/>
    </ligand>
</feature>
<comment type="caution">
    <text evidence="11">The sequence shown here is derived from an EMBL/GenBank/DDBJ whole genome shotgun (WGS) entry which is preliminary data.</text>
</comment>
<feature type="binding site" evidence="7">
    <location>
        <position position="82"/>
    </location>
    <ligand>
        <name>glycerol</name>
        <dbReference type="ChEBI" id="CHEBI:17754"/>
    </ligand>
</feature>
<keyword evidence="5 7" id="KW-0319">Glycerol metabolism</keyword>
<comment type="activity regulation">
    <text evidence="7">Inhibited by fructose 1,6-bisphosphate (FBP).</text>
</comment>
<feature type="binding site" evidence="7">
    <location>
        <position position="242"/>
    </location>
    <ligand>
        <name>glycerol</name>
        <dbReference type="ChEBI" id="CHEBI:17754"/>
    </ligand>
</feature>
<feature type="binding site" evidence="7">
    <location>
        <position position="12"/>
    </location>
    <ligand>
        <name>sn-glycerol 3-phosphate</name>
        <dbReference type="ChEBI" id="CHEBI:57597"/>
    </ligand>
</feature>
<dbReference type="EC" id="2.7.1.30" evidence="7"/>
<gene>
    <name evidence="7 11" type="primary">glpK</name>
    <name evidence="11" type="ORF">K9B37_08350</name>
</gene>
<dbReference type="RefSeq" id="WP_224312625.1">
    <property type="nucleotide sequence ID" value="NZ_JAIRBM010000005.1"/>
</dbReference>
<evidence type="ECO:0000256" key="4">
    <source>
        <dbReference type="ARBA" id="ARBA00022777"/>
    </source>
</evidence>
<reference evidence="11 12" key="1">
    <citation type="submission" date="2021-09" db="EMBL/GenBank/DDBJ databases">
        <title>The complete genome sequence of a new microorganism.</title>
        <authorList>
            <person name="Zi Z."/>
        </authorList>
    </citation>
    <scope>NUCLEOTIDE SEQUENCE [LARGE SCALE GENOMIC DNA]</scope>
    <source>
        <strain evidence="11 12">WGZ8</strain>
    </source>
</reference>
<dbReference type="HAMAP" id="MF_00186">
    <property type="entry name" value="Glycerol_kin"/>
    <property type="match status" value="1"/>
</dbReference>
<feature type="binding site" evidence="7">
    <location>
        <position position="412"/>
    </location>
    <ligand>
        <name>ADP</name>
        <dbReference type="ChEBI" id="CHEBI:456216"/>
    </ligand>
</feature>
<keyword evidence="12" id="KW-1185">Reference proteome</keyword>
<dbReference type="PROSITE" id="PS00445">
    <property type="entry name" value="FGGY_KINASES_2"/>
    <property type="match status" value="1"/>
</dbReference>
<dbReference type="EMBL" id="JAIRBM010000005">
    <property type="protein sequence ID" value="MBZ6076298.1"/>
    <property type="molecule type" value="Genomic_DNA"/>
</dbReference>
<evidence type="ECO:0000256" key="8">
    <source>
        <dbReference type="RuleBase" id="RU003733"/>
    </source>
</evidence>
<feature type="binding site" evidence="7">
    <location>
        <position position="263"/>
    </location>
    <ligand>
        <name>ADP</name>
        <dbReference type="ChEBI" id="CHEBI:456216"/>
    </ligand>
</feature>
<name>A0ABS7VMX2_9HYPH</name>
<feature type="binding site" evidence="7">
    <location>
        <position position="13"/>
    </location>
    <ligand>
        <name>ATP</name>
        <dbReference type="ChEBI" id="CHEBI:30616"/>
    </ligand>
</feature>
<feature type="binding site" evidence="7">
    <location>
        <position position="311"/>
    </location>
    <ligand>
        <name>ATP</name>
        <dbReference type="ChEBI" id="CHEBI:30616"/>
    </ligand>
</feature>
<dbReference type="Pfam" id="PF00370">
    <property type="entry name" value="FGGY_N"/>
    <property type="match status" value="1"/>
</dbReference>
<feature type="binding site" evidence="7">
    <location>
        <position position="16"/>
    </location>
    <ligand>
        <name>ADP</name>
        <dbReference type="ChEBI" id="CHEBI:456216"/>
    </ligand>
</feature>
<dbReference type="InterPro" id="IPR018484">
    <property type="entry name" value="FGGY_N"/>
</dbReference>
<feature type="binding site" evidence="7">
    <location>
        <position position="307"/>
    </location>
    <ligand>
        <name>ADP</name>
        <dbReference type="ChEBI" id="CHEBI:456216"/>
    </ligand>
</feature>
<evidence type="ECO:0000256" key="6">
    <source>
        <dbReference type="ARBA" id="ARBA00022840"/>
    </source>
</evidence>
<dbReference type="Pfam" id="PF02782">
    <property type="entry name" value="FGGY_C"/>
    <property type="match status" value="1"/>
</dbReference>
<evidence type="ECO:0000313" key="12">
    <source>
        <dbReference type="Proteomes" id="UP000704176"/>
    </source>
</evidence>
<dbReference type="PROSITE" id="PS00933">
    <property type="entry name" value="FGGY_KINASES_1"/>
    <property type="match status" value="1"/>
</dbReference>
<dbReference type="InterPro" id="IPR000577">
    <property type="entry name" value="Carb_kinase_FGGY"/>
</dbReference>
<feature type="binding site" evidence="7">
    <location>
        <position position="82"/>
    </location>
    <ligand>
        <name>sn-glycerol 3-phosphate</name>
        <dbReference type="ChEBI" id="CHEBI:57597"/>
    </ligand>
</feature>
<dbReference type="PANTHER" id="PTHR10196:SF69">
    <property type="entry name" value="GLYCEROL KINASE"/>
    <property type="match status" value="1"/>
</dbReference>
<protein>
    <recommendedName>
        <fullName evidence="7">Glycerol kinase</fullName>
        <ecNumber evidence="7">2.7.1.30</ecNumber>
    </recommendedName>
    <alternativeName>
        <fullName evidence="7">ATP:glycerol 3-phosphotransferase</fullName>
    </alternativeName>
    <alternativeName>
        <fullName evidence="7">Glycerokinase</fullName>
        <shortName evidence="7">GK</shortName>
    </alternativeName>
</protein>
<dbReference type="Proteomes" id="UP000704176">
    <property type="component" value="Unassembled WGS sequence"/>
</dbReference>
<dbReference type="InterPro" id="IPR043129">
    <property type="entry name" value="ATPase_NBD"/>
</dbReference>
<feature type="binding site" evidence="7">
    <location>
        <position position="263"/>
    </location>
    <ligand>
        <name>ATP</name>
        <dbReference type="ChEBI" id="CHEBI:30616"/>
    </ligand>
</feature>
<feature type="domain" description="Carbohydrate kinase FGGY N-terminal" evidence="9">
    <location>
        <begin position="4"/>
        <end position="248"/>
    </location>
</feature>
<dbReference type="GO" id="GO:0004370">
    <property type="term" value="F:glycerol kinase activity"/>
    <property type="evidence" value="ECO:0007669"/>
    <property type="project" value="UniProtKB-EC"/>
</dbReference>
<proteinExistence type="inferred from homology"/>
<accession>A0ABS7VMX2</accession>
<comment type="similarity">
    <text evidence="1 7 8">Belongs to the FGGY kinase family.</text>
</comment>
<dbReference type="NCBIfam" id="TIGR01311">
    <property type="entry name" value="glycerol_kin"/>
    <property type="match status" value="1"/>
</dbReference>
<feature type="binding site" evidence="7">
    <location>
        <position position="134"/>
    </location>
    <ligand>
        <name>glycerol</name>
        <dbReference type="ChEBI" id="CHEBI:17754"/>
    </ligand>
</feature>
<dbReference type="CDD" id="cd07769">
    <property type="entry name" value="ASKHA_NBD_FGGY_GK"/>
    <property type="match status" value="1"/>
</dbReference>
<dbReference type="PIRSF" id="PIRSF000538">
    <property type="entry name" value="GlpK"/>
    <property type="match status" value="1"/>
</dbReference>
<feature type="binding site" evidence="7">
    <location>
        <position position="83"/>
    </location>
    <ligand>
        <name>glycerol</name>
        <dbReference type="ChEBI" id="CHEBI:17754"/>
    </ligand>
</feature>
<feature type="binding site" evidence="7">
    <location>
        <position position="241"/>
    </location>
    <ligand>
        <name>glycerol</name>
        <dbReference type="ChEBI" id="CHEBI:17754"/>
    </ligand>
</feature>
<feature type="binding site" evidence="7">
    <location>
        <position position="134"/>
    </location>
    <ligand>
        <name>sn-glycerol 3-phosphate</name>
        <dbReference type="ChEBI" id="CHEBI:57597"/>
    </ligand>
</feature>
<feature type="binding site" evidence="7">
    <location>
        <position position="241"/>
    </location>
    <ligand>
        <name>sn-glycerol 3-phosphate</name>
        <dbReference type="ChEBI" id="CHEBI:57597"/>
    </ligand>
</feature>
<comment type="pathway">
    <text evidence="7">Polyol metabolism; glycerol degradation via glycerol kinase pathway; sn-glycerol 3-phosphate from glycerol: step 1/1.</text>
</comment>
<comment type="catalytic activity">
    <reaction evidence="7">
        <text>glycerol + ATP = sn-glycerol 3-phosphate + ADP + H(+)</text>
        <dbReference type="Rhea" id="RHEA:21644"/>
        <dbReference type="ChEBI" id="CHEBI:15378"/>
        <dbReference type="ChEBI" id="CHEBI:17754"/>
        <dbReference type="ChEBI" id="CHEBI:30616"/>
        <dbReference type="ChEBI" id="CHEBI:57597"/>
        <dbReference type="ChEBI" id="CHEBI:456216"/>
        <dbReference type="EC" id="2.7.1.30"/>
    </reaction>
</comment>
<keyword evidence="3 7" id="KW-0547">Nucleotide-binding</keyword>
<evidence type="ECO:0000256" key="5">
    <source>
        <dbReference type="ARBA" id="ARBA00022798"/>
    </source>
</evidence>
<evidence type="ECO:0000256" key="1">
    <source>
        <dbReference type="ARBA" id="ARBA00009156"/>
    </source>
</evidence>
<dbReference type="NCBIfam" id="NF000756">
    <property type="entry name" value="PRK00047.1"/>
    <property type="match status" value="1"/>
</dbReference>
<dbReference type="InterPro" id="IPR018485">
    <property type="entry name" value="FGGY_C"/>
</dbReference>
<evidence type="ECO:0000256" key="7">
    <source>
        <dbReference type="HAMAP-Rule" id="MF_00186"/>
    </source>
</evidence>
<dbReference type="SUPFAM" id="SSF53067">
    <property type="entry name" value="Actin-like ATPase domain"/>
    <property type="match status" value="2"/>
</dbReference>
<feature type="binding site" evidence="7">
    <location>
        <position position="12"/>
    </location>
    <ligand>
        <name>ATP</name>
        <dbReference type="ChEBI" id="CHEBI:30616"/>
    </ligand>
</feature>